<dbReference type="EMBL" id="JAWWNJ010000057">
    <property type="protein sequence ID" value="KAK7014319.1"/>
    <property type="molecule type" value="Genomic_DNA"/>
</dbReference>
<evidence type="ECO:0000313" key="3">
    <source>
        <dbReference type="Proteomes" id="UP001362999"/>
    </source>
</evidence>
<comment type="caution">
    <text evidence="2">The sequence shown here is derived from an EMBL/GenBank/DDBJ whole genome shotgun (WGS) entry which is preliminary data.</text>
</comment>
<gene>
    <name evidence="2" type="ORF">R3P38DRAFT_3574488</name>
</gene>
<feature type="compositionally biased region" description="Basic and acidic residues" evidence="1">
    <location>
        <begin position="810"/>
        <end position="819"/>
    </location>
</feature>
<protein>
    <submittedName>
        <fullName evidence="2">Uncharacterized protein</fullName>
    </submittedName>
</protein>
<dbReference type="AlphaFoldDB" id="A0AAW0AMJ9"/>
<sequence>MAKDLCTVQCPGGRDVGGSWVETEIDARLTAVSKSVPYTATSLLAHATVHGPASLPLLWFAAPTLDTPNTAWLPAVLDASTLLLTKPEVARNRYRLHFARLSKDNKRFGYSDANVEISRDQKNYKGEDSEEVSPLSRLIYLKIFLALIPIAWNTWLTSSPRVGLLLKERKGRGLVARMPHSSHVHIYLSTSLCGAASALFDGHLNIEGGEADEIRRRYVASDDMFPPNPWISTPYIYVNSKARFHIAHSPPSQANSEVAQNQRIVLLTIALHRNLRAVFFDATTLQLCTVTISLVVAHGGRDLHLGYPVLPRFAASEARSQNRGRGNVRWSAIDTIAHLLHSALRLGPASLPFFAFIDQLGKYMLGAEPLIPLRSISLTLHTKSFSTTLHCPILPIHTFLSTPFSAVAVPSPRNTLSLCTPSIAASPPADSPGYVNGYAGLLHLHLLSSFFAGWEGEVSRAGGGDNKYPREAGGGRVAGSPLELVWAEDARGVKGFQVVYPAISIPIITVVKPGSCLALLHAFCGKRRLVYTPKPLASSTSAATFPAPPERNILASDTGSPRYAGTYRNRVDLGVGVHPSTSSPSSSYFYATWSAPTTCGFGSGGANYSTYNLSTPSTMGELESLGFGTGERGAGVIAEWGEGFETKLKFDLMENARALSASLTGPEEIIEESFLDVFCDLLWGGGWMERAAGVGGPTAELTNEFGGVQLSPSGAVQDSETTVVLFAEFVLRREYRLALAGTALPGPRRQLPALFQSGSTPVLSGKTWKQVATLSGRPYVVCATPAVTGSTRELDFESMIRGGGGTKVLPPDRDQDRRSTGPMSP</sequence>
<keyword evidence="3" id="KW-1185">Reference proteome</keyword>
<organism evidence="2 3">
    <name type="scientific">Favolaschia claudopus</name>
    <dbReference type="NCBI Taxonomy" id="2862362"/>
    <lineage>
        <taxon>Eukaryota</taxon>
        <taxon>Fungi</taxon>
        <taxon>Dikarya</taxon>
        <taxon>Basidiomycota</taxon>
        <taxon>Agaricomycotina</taxon>
        <taxon>Agaricomycetes</taxon>
        <taxon>Agaricomycetidae</taxon>
        <taxon>Agaricales</taxon>
        <taxon>Marasmiineae</taxon>
        <taxon>Mycenaceae</taxon>
        <taxon>Favolaschia</taxon>
    </lineage>
</organism>
<reference evidence="2 3" key="1">
    <citation type="journal article" date="2024" name="J Genomics">
        <title>Draft genome sequencing and assembly of Favolaschia claudopus CIRM-BRFM 2984 isolated from oak limbs.</title>
        <authorList>
            <person name="Navarro D."/>
            <person name="Drula E."/>
            <person name="Chaduli D."/>
            <person name="Cazenave R."/>
            <person name="Ahrendt S."/>
            <person name="Wang J."/>
            <person name="Lipzen A."/>
            <person name="Daum C."/>
            <person name="Barry K."/>
            <person name="Grigoriev I.V."/>
            <person name="Favel A."/>
            <person name="Rosso M.N."/>
            <person name="Martin F."/>
        </authorList>
    </citation>
    <scope>NUCLEOTIDE SEQUENCE [LARGE SCALE GENOMIC DNA]</scope>
    <source>
        <strain evidence="2 3">CIRM-BRFM 2984</strain>
    </source>
</reference>
<proteinExistence type="predicted"/>
<evidence type="ECO:0000256" key="1">
    <source>
        <dbReference type="SAM" id="MobiDB-lite"/>
    </source>
</evidence>
<name>A0AAW0AMJ9_9AGAR</name>
<feature type="region of interest" description="Disordered" evidence="1">
    <location>
        <begin position="800"/>
        <end position="825"/>
    </location>
</feature>
<evidence type="ECO:0000313" key="2">
    <source>
        <dbReference type="EMBL" id="KAK7014319.1"/>
    </source>
</evidence>
<accession>A0AAW0AMJ9</accession>
<dbReference type="Proteomes" id="UP001362999">
    <property type="component" value="Unassembled WGS sequence"/>
</dbReference>